<dbReference type="EMBL" id="JAGKQH010000006">
    <property type="protein sequence ID" value="KAG6596272.1"/>
    <property type="molecule type" value="Genomic_DNA"/>
</dbReference>
<evidence type="ECO:0000313" key="2">
    <source>
        <dbReference type="Proteomes" id="UP000685013"/>
    </source>
</evidence>
<organism evidence="1 2">
    <name type="scientific">Cucurbita argyrosperma subsp. sororia</name>
    <dbReference type="NCBI Taxonomy" id="37648"/>
    <lineage>
        <taxon>Eukaryota</taxon>
        <taxon>Viridiplantae</taxon>
        <taxon>Streptophyta</taxon>
        <taxon>Embryophyta</taxon>
        <taxon>Tracheophyta</taxon>
        <taxon>Spermatophyta</taxon>
        <taxon>Magnoliopsida</taxon>
        <taxon>eudicotyledons</taxon>
        <taxon>Gunneridae</taxon>
        <taxon>Pentapetalae</taxon>
        <taxon>rosids</taxon>
        <taxon>fabids</taxon>
        <taxon>Cucurbitales</taxon>
        <taxon>Cucurbitaceae</taxon>
        <taxon>Cucurbiteae</taxon>
        <taxon>Cucurbita</taxon>
    </lineage>
</organism>
<feature type="non-terminal residue" evidence="1">
    <location>
        <position position="1"/>
    </location>
</feature>
<keyword evidence="2" id="KW-1185">Reference proteome</keyword>
<dbReference type="AlphaFoldDB" id="A0AAV6NFB8"/>
<gene>
    <name evidence="1" type="ORF">SDJN03_09452</name>
</gene>
<name>A0AAV6NFB8_9ROSI</name>
<comment type="caution">
    <text evidence="1">The sequence shown here is derived from an EMBL/GenBank/DDBJ whole genome shotgun (WGS) entry which is preliminary data.</text>
</comment>
<evidence type="ECO:0000313" key="1">
    <source>
        <dbReference type="EMBL" id="KAG6596272.1"/>
    </source>
</evidence>
<proteinExistence type="predicted"/>
<reference evidence="1 2" key="1">
    <citation type="journal article" date="2021" name="Hortic Res">
        <title>The domestication of Cucurbita argyrosperma as revealed by the genome of its wild relative.</title>
        <authorList>
            <person name="Barrera-Redondo J."/>
            <person name="Sanchez-de la Vega G."/>
            <person name="Aguirre-Liguori J.A."/>
            <person name="Castellanos-Morales G."/>
            <person name="Gutierrez-Guerrero Y.T."/>
            <person name="Aguirre-Dugua X."/>
            <person name="Aguirre-Planter E."/>
            <person name="Tenaillon M.I."/>
            <person name="Lira-Saade R."/>
            <person name="Eguiarte L.E."/>
        </authorList>
    </citation>
    <scope>NUCLEOTIDE SEQUENCE [LARGE SCALE GENOMIC DNA]</scope>
    <source>
        <strain evidence="1">JBR-2021</strain>
    </source>
</reference>
<accession>A0AAV6NFB8</accession>
<sequence>MIRTQNSVSKQKTKRNVRIRTCFVNQSAQLKFNEVIEQKKNDEQLKFRERKKTKKESSGMEIAPVRMEEEIATLQLNGEGRRQGVRRRV</sequence>
<dbReference type="Proteomes" id="UP000685013">
    <property type="component" value="Chromosome 6"/>
</dbReference>
<protein>
    <submittedName>
        <fullName evidence="1">Uncharacterized protein</fullName>
    </submittedName>
</protein>